<dbReference type="PROSITE" id="PS50999">
    <property type="entry name" value="COX2_TM"/>
    <property type="match status" value="1"/>
</dbReference>
<dbReference type="InterPro" id="IPR036257">
    <property type="entry name" value="Cyt_c_oxidase_su2_TM_sf"/>
</dbReference>
<feature type="domain" description="Cytochrome oxidase subunit II copper A binding" evidence="18">
    <location>
        <begin position="171"/>
        <end position="316"/>
    </location>
</feature>
<evidence type="ECO:0000256" key="15">
    <source>
        <dbReference type="RuleBase" id="RU004024"/>
    </source>
</evidence>
<sequence>MVHLRCKGRPRRPLRGGDKENRRKAGELSMIRPGGRAREGSADVKANFKRLIAAGAAAVLLAGTAGAAMAEVSGGMSSWQLGLQNSVTTVMDDIHWFKNFTLGIITIITLFVLALLIYVMVRFRRKANPSPSRTSHNTMIEVAWTVVPILILVVIAVPSFRLLYKQVELPAYDMTVKATGYQWYWGYEYTDEALDGIAFDAIMLKDDERQKVADERGVPLQDVPRLLATDYEVVIPVNKTVRVQVTAADVIHAFAMPAFGIKIDAIPGRLNETWFNARETGIYYGQCSELCGKDHAFMPIAIRVVTQEQFDAWAETAKTDIDGAHKQLMASIAAERNTAVAAR</sequence>
<dbReference type="PROSITE" id="PS00078">
    <property type="entry name" value="COX2"/>
    <property type="match status" value="1"/>
</dbReference>
<comment type="function">
    <text evidence="12 15">Subunits I and II form the functional core of the enzyme complex. Electrons originating in cytochrome c are transferred via heme a and Cu(A) to the binuclear center formed by heme a3 and Cu(B).</text>
</comment>
<gene>
    <name evidence="20" type="primary">ctaC</name>
    <name evidence="20" type="ORF">NCTC13350_03238</name>
</gene>
<evidence type="ECO:0000256" key="6">
    <source>
        <dbReference type="ARBA" id="ARBA00022723"/>
    </source>
</evidence>
<dbReference type="PANTHER" id="PTHR22888:SF9">
    <property type="entry name" value="CYTOCHROME C OXIDASE SUBUNIT 2"/>
    <property type="match status" value="1"/>
</dbReference>
<dbReference type="EMBL" id="UGSK01000001">
    <property type="protein sequence ID" value="SUB02286.1"/>
    <property type="molecule type" value="Genomic_DNA"/>
</dbReference>
<dbReference type="GO" id="GO:0004129">
    <property type="term" value="F:cytochrome-c oxidase activity"/>
    <property type="evidence" value="ECO:0007669"/>
    <property type="project" value="UniProtKB-EC"/>
</dbReference>
<dbReference type="PRINTS" id="PR01166">
    <property type="entry name" value="CYCOXIDASEII"/>
</dbReference>
<evidence type="ECO:0000256" key="3">
    <source>
        <dbReference type="ARBA" id="ARBA00022448"/>
    </source>
</evidence>
<evidence type="ECO:0000256" key="10">
    <source>
        <dbReference type="ARBA" id="ARBA00023008"/>
    </source>
</evidence>
<keyword evidence="20" id="KW-0560">Oxidoreductase</keyword>
<evidence type="ECO:0000313" key="20">
    <source>
        <dbReference type="EMBL" id="SUB02286.1"/>
    </source>
</evidence>
<keyword evidence="6 15" id="KW-0479">Metal-binding</keyword>
<comment type="catalytic activity">
    <reaction evidence="13 15">
        <text>4 Fe(II)-[cytochrome c] + O2 + 8 H(+)(in) = 4 Fe(III)-[cytochrome c] + 2 H2O + 4 H(+)(out)</text>
        <dbReference type="Rhea" id="RHEA:11436"/>
        <dbReference type="Rhea" id="RHEA-COMP:10350"/>
        <dbReference type="Rhea" id="RHEA-COMP:14399"/>
        <dbReference type="ChEBI" id="CHEBI:15377"/>
        <dbReference type="ChEBI" id="CHEBI:15378"/>
        <dbReference type="ChEBI" id="CHEBI:15379"/>
        <dbReference type="ChEBI" id="CHEBI:29033"/>
        <dbReference type="ChEBI" id="CHEBI:29034"/>
        <dbReference type="EC" id="7.1.1.9"/>
    </reaction>
</comment>
<evidence type="ECO:0000256" key="8">
    <source>
        <dbReference type="ARBA" id="ARBA00022982"/>
    </source>
</evidence>
<dbReference type="SUPFAM" id="SSF81464">
    <property type="entry name" value="Cytochrome c oxidase subunit II-like, transmembrane region"/>
    <property type="match status" value="1"/>
</dbReference>
<reference evidence="20 21" key="1">
    <citation type="submission" date="2018-06" db="EMBL/GenBank/DDBJ databases">
        <authorList>
            <consortium name="Pathogen Informatics"/>
            <person name="Doyle S."/>
        </authorList>
    </citation>
    <scope>NUCLEOTIDE SEQUENCE [LARGE SCALE GENOMIC DNA]</scope>
    <source>
        <strain evidence="20 21">NCTC13350</strain>
    </source>
</reference>
<dbReference type="GO" id="GO:0042773">
    <property type="term" value="P:ATP synthesis coupled electron transport"/>
    <property type="evidence" value="ECO:0007669"/>
    <property type="project" value="TreeGrafter"/>
</dbReference>
<evidence type="ECO:0000256" key="17">
    <source>
        <dbReference type="SAM" id="Phobius"/>
    </source>
</evidence>
<dbReference type="AlphaFoldDB" id="A0A378ZYH0"/>
<dbReference type="Pfam" id="PF00116">
    <property type="entry name" value="COX2"/>
    <property type="match status" value="1"/>
</dbReference>
<feature type="region of interest" description="Disordered" evidence="16">
    <location>
        <begin position="1"/>
        <end position="24"/>
    </location>
</feature>
<feature type="transmembrane region" description="Helical" evidence="17">
    <location>
        <begin position="142"/>
        <end position="164"/>
    </location>
</feature>
<keyword evidence="5 14" id="KW-0812">Transmembrane</keyword>
<evidence type="ECO:0000256" key="4">
    <source>
        <dbReference type="ARBA" id="ARBA00022660"/>
    </source>
</evidence>
<dbReference type="Gene3D" id="2.60.40.420">
    <property type="entry name" value="Cupredoxins - blue copper proteins"/>
    <property type="match status" value="1"/>
</dbReference>
<dbReference type="CDD" id="cd13912">
    <property type="entry name" value="CcO_II_C"/>
    <property type="match status" value="1"/>
</dbReference>
<evidence type="ECO:0000256" key="9">
    <source>
        <dbReference type="ARBA" id="ARBA00022989"/>
    </source>
</evidence>
<dbReference type="InterPro" id="IPR002429">
    <property type="entry name" value="CcO_II-like_C"/>
</dbReference>
<dbReference type="InterPro" id="IPR001505">
    <property type="entry name" value="Copper_CuA"/>
</dbReference>
<organism evidence="20 21">
    <name type="scientific">Pannonibacter phragmitetus</name>
    <dbReference type="NCBI Taxonomy" id="121719"/>
    <lineage>
        <taxon>Bacteria</taxon>
        <taxon>Pseudomonadati</taxon>
        <taxon>Pseudomonadota</taxon>
        <taxon>Alphaproteobacteria</taxon>
        <taxon>Hyphomicrobiales</taxon>
        <taxon>Stappiaceae</taxon>
        <taxon>Pannonibacter</taxon>
    </lineage>
</organism>
<accession>A0A378ZYH0</accession>
<dbReference type="SUPFAM" id="SSF49503">
    <property type="entry name" value="Cupredoxins"/>
    <property type="match status" value="1"/>
</dbReference>
<protein>
    <recommendedName>
        <fullName evidence="15">Cytochrome c oxidase subunit 2</fullName>
        <ecNumber evidence="15">7.1.1.9</ecNumber>
    </recommendedName>
</protein>
<dbReference type="InterPro" id="IPR014222">
    <property type="entry name" value="Cyt_c_oxidase_su2"/>
</dbReference>
<dbReference type="PROSITE" id="PS50857">
    <property type="entry name" value="COX2_CUA"/>
    <property type="match status" value="1"/>
</dbReference>
<dbReference type="InterPro" id="IPR011759">
    <property type="entry name" value="Cyt_c_oxidase_su2_TM_dom"/>
</dbReference>
<evidence type="ECO:0000256" key="13">
    <source>
        <dbReference type="ARBA" id="ARBA00047816"/>
    </source>
</evidence>
<dbReference type="PANTHER" id="PTHR22888">
    <property type="entry name" value="CYTOCHROME C OXIDASE, SUBUNIT II"/>
    <property type="match status" value="1"/>
</dbReference>
<evidence type="ECO:0000256" key="11">
    <source>
        <dbReference type="ARBA" id="ARBA00023136"/>
    </source>
</evidence>
<evidence type="ECO:0000313" key="21">
    <source>
        <dbReference type="Proteomes" id="UP000255000"/>
    </source>
</evidence>
<dbReference type="InterPro" id="IPR045187">
    <property type="entry name" value="CcO_II"/>
</dbReference>
<proteinExistence type="inferred from homology"/>
<evidence type="ECO:0000256" key="14">
    <source>
        <dbReference type="RuleBase" id="RU000456"/>
    </source>
</evidence>
<comment type="cofactor">
    <cofactor evidence="15">
        <name>Cu cation</name>
        <dbReference type="ChEBI" id="CHEBI:23378"/>
    </cofactor>
    <text evidence="15">Binds a copper A center.</text>
</comment>
<keyword evidence="3 14" id="KW-0813">Transport</keyword>
<keyword evidence="10 15" id="KW-0186">Copper</keyword>
<keyword evidence="4 14" id="KW-0679">Respiratory chain</keyword>
<dbReference type="InterPro" id="IPR008972">
    <property type="entry name" value="Cupredoxin"/>
</dbReference>
<dbReference type="Pfam" id="PF02790">
    <property type="entry name" value="COX2_TM"/>
    <property type="match status" value="1"/>
</dbReference>
<feature type="domain" description="Cytochrome oxidase subunit II transmembrane region profile" evidence="19">
    <location>
        <begin position="75"/>
        <end position="170"/>
    </location>
</feature>
<dbReference type="Gene3D" id="1.10.287.90">
    <property type="match status" value="1"/>
</dbReference>
<feature type="transmembrane region" description="Helical" evidence="17">
    <location>
        <begin position="100"/>
        <end position="121"/>
    </location>
</feature>
<keyword evidence="7" id="KW-1278">Translocase</keyword>
<evidence type="ECO:0000256" key="5">
    <source>
        <dbReference type="ARBA" id="ARBA00022692"/>
    </source>
</evidence>
<evidence type="ECO:0000259" key="19">
    <source>
        <dbReference type="PROSITE" id="PS50999"/>
    </source>
</evidence>
<feature type="compositionally biased region" description="Basic and acidic residues" evidence="16">
    <location>
        <begin position="15"/>
        <end position="24"/>
    </location>
</feature>
<evidence type="ECO:0000256" key="12">
    <source>
        <dbReference type="ARBA" id="ARBA00024688"/>
    </source>
</evidence>
<evidence type="ECO:0000259" key="18">
    <source>
        <dbReference type="PROSITE" id="PS50857"/>
    </source>
</evidence>
<name>A0A378ZYH0_9HYPH</name>
<dbReference type="Proteomes" id="UP000255000">
    <property type="component" value="Unassembled WGS sequence"/>
</dbReference>
<dbReference type="InterPro" id="IPR034210">
    <property type="entry name" value="CcO_II_C"/>
</dbReference>
<dbReference type="GO" id="GO:0005886">
    <property type="term" value="C:plasma membrane"/>
    <property type="evidence" value="ECO:0007669"/>
    <property type="project" value="UniProtKB-SubCell"/>
</dbReference>
<comment type="subcellular location">
    <subcellularLocation>
        <location evidence="14">Cell membrane</location>
        <topology evidence="14">Multi-pass membrane protein</topology>
    </subcellularLocation>
    <subcellularLocation>
        <location evidence="1">Membrane</location>
        <topology evidence="1">Multi-pass membrane protein</topology>
    </subcellularLocation>
</comment>
<comment type="similarity">
    <text evidence="2 14">Belongs to the cytochrome c oxidase subunit 2 family.</text>
</comment>
<dbReference type="NCBIfam" id="TIGR02866">
    <property type="entry name" value="CoxB"/>
    <property type="match status" value="1"/>
</dbReference>
<evidence type="ECO:0000256" key="7">
    <source>
        <dbReference type="ARBA" id="ARBA00022967"/>
    </source>
</evidence>
<evidence type="ECO:0000256" key="2">
    <source>
        <dbReference type="ARBA" id="ARBA00007866"/>
    </source>
</evidence>
<keyword evidence="8 14" id="KW-0249">Electron transport</keyword>
<dbReference type="GO" id="GO:0016491">
    <property type="term" value="F:oxidoreductase activity"/>
    <property type="evidence" value="ECO:0007669"/>
    <property type="project" value="UniProtKB-KW"/>
</dbReference>
<feature type="compositionally biased region" description="Basic residues" evidence="16">
    <location>
        <begin position="1"/>
        <end position="14"/>
    </location>
</feature>
<dbReference type="EC" id="7.1.1.9" evidence="15"/>
<evidence type="ECO:0000256" key="16">
    <source>
        <dbReference type="SAM" id="MobiDB-lite"/>
    </source>
</evidence>
<dbReference type="GO" id="GO:0005507">
    <property type="term" value="F:copper ion binding"/>
    <property type="evidence" value="ECO:0007669"/>
    <property type="project" value="InterPro"/>
</dbReference>
<evidence type="ECO:0000256" key="1">
    <source>
        <dbReference type="ARBA" id="ARBA00004141"/>
    </source>
</evidence>
<keyword evidence="9 17" id="KW-1133">Transmembrane helix</keyword>
<keyword evidence="11 17" id="KW-0472">Membrane</keyword>